<dbReference type="InterPro" id="IPR000515">
    <property type="entry name" value="MetI-like"/>
</dbReference>
<evidence type="ECO:0000256" key="6">
    <source>
        <dbReference type="ARBA" id="ARBA00023136"/>
    </source>
</evidence>
<dbReference type="Gene3D" id="1.10.3720.10">
    <property type="entry name" value="MetI-like"/>
    <property type="match status" value="1"/>
</dbReference>
<dbReference type="PROSITE" id="PS50928">
    <property type="entry name" value="ABC_TM1"/>
    <property type="match status" value="1"/>
</dbReference>
<dbReference type="GO" id="GO:0005886">
    <property type="term" value="C:plasma membrane"/>
    <property type="evidence" value="ECO:0007669"/>
    <property type="project" value="UniProtKB-SubCell"/>
</dbReference>
<accession>A0A7Y0L450</accession>
<keyword evidence="6 7" id="KW-0472">Membrane</keyword>
<comment type="similarity">
    <text evidence="7">Belongs to the binding-protein-dependent transport system permease family.</text>
</comment>
<dbReference type="PANTHER" id="PTHR43163">
    <property type="entry name" value="DIPEPTIDE TRANSPORT SYSTEM PERMEASE PROTEIN DPPB-RELATED"/>
    <property type="match status" value="1"/>
</dbReference>
<evidence type="ECO:0000313" key="9">
    <source>
        <dbReference type="EMBL" id="NMP22885.1"/>
    </source>
</evidence>
<dbReference type="PANTHER" id="PTHR43163:SF6">
    <property type="entry name" value="DIPEPTIDE TRANSPORT SYSTEM PERMEASE PROTEIN DPPB-RELATED"/>
    <property type="match status" value="1"/>
</dbReference>
<reference evidence="9 10" key="1">
    <citation type="submission" date="2020-04" db="EMBL/GenBank/DDBJ databases">
        <authorList>
            <person name="Zhang R."/>
            <person name="Schippers A."/>
        </authorList>
    </citation>
    <scope>NUCLEOTIDE SEQUENCE [LARGE SCALE GENOMIC DNA]</scope>
    <source>
        <strain evidence="9 10">DSM 109850</strain>
    </source>
</reference>
<dbReference type="InterPro" id="IPR035906">
    <property type="entry name" value="MetI-like_sf"/>
</dbReference>
<dbReference type="AlphaFoldDB" id="A0A7Y0L450"/>
<comment type="subcellular location">
    <subcellularLocation>
        <location evidence="1 7">Cell membrane</location>
        <topology evidence="1 7">Multi-pass membrane protein</topology>
    </subcellularLocation>
</comment>
<dbReference type="EMBL" id="JABBVZ010000033">
    <property type="protein sequence ID" value="NMP22885.1"/>
    <property type="molecule type" value="Genomic_DNA"/>
</dbReference>
<protein>
    <submittedName>
        <fullName evidence="9">ABC transporter permease</fullName>
    </submittedName>
</protein>
<proteinExistence type="inferred from homology"/>
<evidence type="ECO:0000256" key="2">
    <source>
        <dbReference type="ARBA" id="ARBA00022448"/>
    </source>
</evidence>
<feature type="transmembrane region" description="Helical" evidence="7">
    <location>
        <begin position="159"/>
        <end position="182"/>
    </location>
</feature>
<feature type="domain" description="ABC transmembrane type-1" evidence="8">
    <location>
        <begin position="72"/>
        <end position="284"/>
    </location>
</feature>
<keyword evidence="10" id="KW-1185">Reference proteome</keyword>
<evidence type="ECO:0000256" key="1">
    <source>
        <dbReference type="ARBA" id="ARBA00004651"/>
    </source>
</evidence>
<dbReference type="SUPFAM" id="SSF161098">
    <property type="entry name" value="MetI-like"/>
    <property type="match status" value="1"/>
</dbReference>
<evidence type="ECO:0000313" key="10">
    <source>
        <dbReference type="Proteomes" id="UP000533476"/>
    </source>
</evidence>
<evidence type="ECO:0000259" key="8">
    <source>
        <dbReference type="PROSITE" id="PS50928"/>
    </source>
</evidence>
<evidence type="ECO:0000256" key="4">
    <source>
        <dbReference type="ARBA" id="ARBA00022692"/>
    </source>
</evidence>
<feature type="transmembrane region" description="Helical" evidence="7">
    <location>
        <begin position="72"/>
        <end position="99"/>
    </location>
</feature>
<dbReference type="CDD" id="cd06261">
    <property type="entry name" value="TM_PBP2"/>
    <property type="match status" value="1"/>
</dbReference>
<dbReference type="GO" id="GO:0055085">
    <property type="term" value="P:transmembrane transport"/>
    <property type="evidence" value="ECO:0007669"/>
    <property type="project" value="InterPro"/>
</dbReference>
<keyword evidence="3" id="KW-1003">Cell membrane</keyword>
<sequence length="302" mass="32923">MMPGNPALAMFAKFQGQLNPAALHALELEFGFSKQPLILQYLTYLKNLVTLHWGLSYTYYPTPVTTVIAHSLPWTIGLVGAATVIAVIIGTLLGIYIAWRRNGFLDSTLPVTTMFLQAMPYFWTGTMLLFLFAFLYHVFPLGHAYSSTVTPGWNGPFIGSVIGHAILPAITVFLGSVSGWIIGMRNNMINTLGEDYVVFAEAKGVSNWRLMTSYAARNAILPQVTSFALAMGLIVSGSILTEEVFSYPGIGFQLTNGVLSQDLPLIQSAFLIIAVAVLVVNLLVDILYSRLDPRVRTGGGTH</sequence>
<feature type="transmembrane region" description="Helical" evidence="7">
    <location>
        <begin position="265"/>
        <end position="288"/>
    </location>
</feature>
<gene>
    <name evidence="9" type="ORF">HIJ39_11050</name>
</gene>
<feature type="transmembrane region" description="Helical" evidence="7">
    <location>
        <begin position="120"/>
        <end position="139"/>
    </location>
</feature>
<organism evidence="9 10">
    <name type="scientific">Sulfobacillus harzensis</name>
    <dbReference type="NCBI Taxonomy" id="2729629"/>
    <lineage>
        <taxon>Bacteria</taxon>
        <taxon>Bacillati</taxon>
        <taxon>Bacillota</taxon>
        <taxon>Clostridia</taxon>
        <taxon>Eubacteriales</taxon>
        <taxon>Clostridiales Family XVII. Incertae Sedis</taxon>
        <taxon>Sulfobacillus</taxon>
    </lineage>
</organism>
<evidence type="ECO:0000256" key="7">
    <source>
        <dbReference type="RuleBase" id="RU363032"/>
    </source>
</evidence>
<dbReference type="Pfam" id="PF00528">
    <property type="entry name" value="BPD_transp_1"/>
    <property type="match status" value="1"/>
</dbReference>
<keyword evidence="5 7" id="KW-1133">Transmembrane helix</keyword>
<evidence type="ECO:0000256" key="3">
    <source>
        <dbReference type="ARBA" id="ARBA00022475"/>
    </source>
</evidence>
<feature type="transmembrane region" description="Helical" evidence="7">
    <location>
        <begin position="219"/>
        <end position="240"/>
    </location>
</feature>
<evidence type="ECO:0000256" key="5">
    <source>
        <dbReference type="ARBA" id="ARBA00022989"/>
    </source>
</evidence>
<dbReference type="Proteomes" id="UP000533476">
    <property type="component" value="Unassembled WGS sequence"/>
</dbReference>
<keyword evidence="2 7" id="KW-0813">Transport</keyword>
<keyword evidence="4 7" id="KW-0812">Transmembrane</keyword>
<name>A0A7Y0L450_9FIRM</name>
<comment type="caution">
    <text evidence="9">The sequence shown here is derived from an EMBL/GenBank/DDBJ whole genome shotgun (WGS) entry which is preliminary data.</text>
</comment>